<feature type="compositionally biased region" description="Low complexity" evidence="3">
    <location>
        <begin position="983"/>
        <end position="997"/>
    </location>
</feature>
<dbReference type="InterPro" id="IPR010473">
    <property type="entry name" value="GTPase-bd"/>
</dbReference>
<dbReference type="SUPFAM" id="SSF101447">
    <property type="entry name" value="Formin homology 2 domain (FH2 domain)"/>
    <property type="match status" value="1"/>
</dbReference>
<dbReference type="InterPro" id="IPR015425">
    <property type="entry name" value="FH2_Formin"/>
</dbReference>
<dbReference type="GO" id="GO:0032153">
    <property type="term" value="C:cell division site"/>
    <property type="evidence" value="ECO:0007669"/>
    <property type="project" value="UniProtKB-ARBA"/>
</dbReference>
<feature type="compositionally biased region" description="Low complexity" evidence="3">
    <location>
        <begin position="1008"/>
        <end position="1022"/>
    </location>
</feature>
<feature type="region of interest" description="Disordered" evidence="3">
    <location>
        <begin position="1"/>
        <end position="45"/>
    </location>
</feature>
<dbReference type="SUPFAM" id="SSF48371">
    <property type="entry name" value="ARM repeat"/>
    <property type="match status" value="1"/>
</dbReference>
<feature type="domain" description="FH2" evidence="6">
    <location>
        <begin position="1036"/>
        <end position="1454"/>
    </location>
</feature>
<evidence type="ECO:0000256" key="1">
    <source>
        <dbReference type="ARBA" id="ARBA00037935"/>
    </source>
</evidence>
<keyword evidence="2" id="KW-0175">Coiled coil</keyword>
<dbReference type="PROSITE" id="PS51232">
    <property type="entry name" value="GBD_FH3"/>
    <property type="match status" value="1"/>
</dbReference>
<dbReference type="Gene3D" id="1.20.58.630">
    <property type="match status" value="1"/>
</dbReference>
<dbReference type="EMBL" id="ML769684">
    <property type="protein sequence ID" value="KAE9389728.1"/>
    <property type="molecule type" value="Genomic_DNA"/>
</dbReference>
<dbReference type="GO" id="GO:0005938">
    <property type="term" value="C:cell cortex"/>
    <property type="evidence" value="ECO:0007669"/>
    <property type="project" value="UniProtKB-ARBA"/>
</dbReference>
<dbReference type="GO" id="GO:1903475">
    <property type="term" value="P:mitotic actomyosin contractile ring assembly"/>
    <property type="evidence" value="ECO:0007669"/>
    <property type="project" value="TreeGrafter"/>
</dbReference>
<evidence type="ECO:0000259" key="5">
    <source>
        <dbReference type="PROSITE" id="PS51232"/>
    </source>
</evidence>
<evidence type="ECO:0000256" key="2">
    <source>
        <dbReference type="SAM" id="Coils"/>
    </source>
</evidence>
<dbReference type="Gene3D" id="1.10.238.150">
    <property type="entry name" value="Formin, FH3 diaphanous domain"/>
    <property type="match status" value="1"/>
</dbReference>
<feature type="compositionally biased region" description="Polar residues" evidence="3">
    <location>
        <begin position="94"/>
        <end position="112"/>
    </location>
</feature>
<dbReference type="OrthoDB" id="1104827at2759"/>
<feature type="coiled-coil region" evidence="2">
    <location>
        <begin position="627"/>
        <end position="715"/>
    </location>
</feature>
<feature type="compositionally biased region" description="Low complexity" evidence="3">
    <location>
        <begin position="936"/>
        <end position="948"/>
    </location>
</feature>
<dbReference type="Pfam" id="PF06371">
    <property type="entry name" value="Drf_GBD"/>
    <property type="match status" value="1"/>
</dbReference>
<evidence type="ECO:0000259" key="6">
    <source>
        <dbReference type="PROSITE" id="PS51444"/>
    </source>
</evidence>
<dbReference type="PROSITE" id="PS51231">
    <property type="entry name" value="DAD"/>
    <property type="match status" value="1"/>
</dbReference>
<dbReference type="PROSITE" id="PS51444">
    <property type="entry name" value="FH2"/>
    <property type="match status" value="1"/>
</dbReference>
<dbReference type="InterPro" id="IPR014767">
    <property type="entry name" value="DAD_dom"/>
</dbReference>
<proteinExistence type="inferred from homology"/>
<feature type="compositionally biased region" description="Pro residues" evidence="3">
    <location>
        <begin position="949"/>
        <end position="977"/>
    </location>
</feature>
<dbReference type="InterPro" id="IPR014768">
    <property type="entry name" value="GBD/FH3_dom"/>
</dbReference>
<feature type="compositionally biased region" description="Polar residues" evidence="3">
    <location>
        <begin position="13"/>
        <end position="28"/>
    </location>
</feature>
<feature type="compositionally biased region" description="Basic and acidic residues" evidence="3">
    <location>
        <begin position="876"/>
        <end position="887"/>
    </location>
</feature>
<dbReference type="SMART" id="SM01139">
    <property type="entry name" value="Drf_FH3"/>
    <property type="match status" value="1"/>
</dbReference>
<dbReference type="Gene3D" id="6.10.30.50">
    <property type="match status" value="1"/>
</dbReference>
<feature type="compositionally biased region" description="Polar residues" evidence="3">
    <location>
        <begin position="891"/>
        <end position="904"/>
    </location>
</feature>
<dbReference type="GO" id="GO:0015629">
    <property type="term" value="C:actin cytoskeleton"/>
    <property type="evidence" value="ECO:0007669"/>
    <property type="project" value="UniProtKB-ARBA"/>
</dbReference>
<dbReference type="InterPro" id="IPR016024">
    <property type="entry name" value="ARM-type_fold"/>
</dbReference>
<dbReference type="InterPro" id="IPR010472">
    <property type="entry name" value="FH3_dom"/>
</dbReference>
<feature type="compositionally biased region" description="Low complexity" evidence="3">
    <location>
        <begin position="129"/>
        <end position="141"/>
    </location>
</feature>
<dbReference type="GO" id="GO:0003779">
    <property type="term" value="F:actin binding"/>
    <property type="evidence" value="ECO:0007669"/>
    <property type="project" value="InterPro"/>
</dbReference>
<evidence type="ECO:0000313" key="7">
    <source>
        <dbReference type="EMBL" id="KAE9389728.1"/>
    </source>
</evidence>
<dbReference type="Proteomes" id="UP000799118">
    <property type="component" value="Unassembled WGS sequence"/>
</dbReference>
<feature type="compositionally biased region" description="Polar residues" evidence="3">
    <location>
        <begin position="830"/>
        <end position="849"/>
    </location>
</feature>
<keyword evidence="8" id="KW-1185">Reference proteome</keyword>
<feature type="region of interest" description="Disordered" evidence="3">
    <location>
        <begin position="90"/>
        <end position="168"/>
    </location>
</feature>
<feature type="region of interest" description="Disordered" evidence="3">
    <location>
        <begin position="749"/>
        <end position="1022"/>
    </location>
</feature>
<evidence type="ECO:0000259" key="4">
    <source>
        <dbReference type="PROSITE" id="PS51231"/>
    </source>
</evidence>
<feature type="compositionally biased region" description="Basic and acidic residues" evidence="3">
    <location>
        <begin position="752"/>
        <end position="761"/>
    </location>
</feature>
<comment type="similarity">
    <text evidence="1">Belongs to the formin homology family. BNI1 subfamily.</text>
</comment>
<dbReference type="InterPro" id="IPR051661">
    <property type="entry name" value="Actin_filament_regulator"/>
</dbReference>
<name>A0A6A4GVD0_9AGAR</name>
<dbReference type="Gene3D" id="1.25.10.10">
    <property type="entry name" value="Leucine-rich Repeat Variant"/>
    <property type="match status" value="1"/>
</dbReference>
<feature type="domain" description="GBD/FH3" evidence="5">
    <location>
        <begin position="207"/>
        <end position="605"/>
    </location>
</feature>
<dbReference type="GO" id="GO:0051016">
    <property type="term" value="P:barbed-end actin filament capping"/>
    <property type="evidence" value="ECO:0007669"/>
    <property type="project" value="TreeGrafter"/>
</dbReference>
<dbReference type="GO" id="GO:0043332">
    <property type="term" value="C:mating projection tip"/>
    <property type="evidence" value="ECO:0007669"/>
    <property type="project" value="TreeGrafter"/>
</dbReference>
<dbReference type="Pfam" id="PF06367">
    <property type="entry name" value="Drf_FH3"/>
    <property type="match status" value="1"/>
</dbReference>
<feature type="compositionally biased region" description="Pro residues" evidence="3">
    <location>
        <begin position="998"/>
        <end position="1007"/>
    </location>
</feature>
<dbReference type="GO" id="GO:0031267">
    <property type="term" value="F:small GTPase binding"/>
    <property type="evidence" value="ECO:0007669"/>
    <property type="project" value="InterPro"/>
</dbReference>
<dbReference type="InterPro" id="IPR011989">
    <property type="entry name" value="ARM-like"/>
</dbReference>
<sequence>MDSIFGRKRKTRQSSISGITELNESSSVPYDKLPSPRSPLPVGTNSQGVISPGFISAPITNPTLTTNGTELNKFAMQRSKAERDKAYELHANQRPASPSTTLSWSDSTTAYSGTHRDSQATARTRRSEASSTSASSIQSRSPNMSDFGQMAGQSSTIRPTSAMTTRSEGNRFSKYAHSLAPSDVGSLPHLSHIYHPHRSHNPDEFDFPRPTDDEVEALFEQVKITRGLDGMDLPLDQKWNLVKSDWQIRWKEEKARDEQTRRQTETGQPAAILAETPEWYVKKFLDKTVTPKQALGLQVCLRSKEVSWFRQFVSIQGTSVLAQTLNHLSRKGSSRREHDIQLEYEVAKCLKQILNNPSATNEALTHHQIVTQVASSLNSPHIPTRKLLLDLLSFLTYWDEGKVQPLVVSALEALSSSNNEGGGPYDYWFKSLEQTLSGRGKMGSLVGASEDVKKAGGIDTNLNEYALSNLILVVGILEFIDDLDLRLHHRSQMESAGLQNIIVLCQQFNVSNIDKQIRKLQAFLDEDERQLRSRLDQEILKDLNNPKDVYNAIYAKIEDSKARDYFLSMMQHLLLIREEGQPMVHYYQLIDSMVTDIVMDKKLAGAEQRFGHSVERIIAQFNETGRLQEVEDELQKSRADALRLKLENDALLDEISEGQEGMVGRLKEELLRLEQKLNVSRETTARLQGQVETQRSEYEDQINQLETQIIELFRMLKEVGKGVTTILDTGGMDRKTLVQTLEKQFQRTQTIHKLEGRDAFGRRKKNDGEESEEDDTEATPGKSSSLRRSRVVTSKKSLSKKGGKAEDSSRASQFMDAEDADAEEQIQQQLTAGVSLTSPQGPSTISRSIRGSPRPGKTSDKLALREDGESSLAYNRSEDSTDDDSTKRSTIMTDDTIPTSVSSDGSHDTSRTPAPGSLAEQLSKHILARNKSLCYSPSSTSTSTSSATPAPPPPPPPPPPGSGGFPAPPPPPPPPPVGFKGYPGSAPSSLSSSLAGSPAPPPPPPLPGSARSNLSSAPSSARASMLLGANPLSARKDLPITPNIKMKQLQWDKLPQQQVAKTVWNDEKPSREVEMIQILKDDGVWMEMEEDFKAKQLVVNLMARQKRAELKSVLDTETKKRVEILIQGVKKLEPEEIARKIQHFDQELCTQVFLSELKRVLPSPEQVGKLNVYRNADPKELAELHPADRLMVKLIQIDRLAPRIEGMIYKGTFDERWSLLDEGAQKLTEAGNALLNAKSFKELLSLILLVGNYMNGAGIKGGAFGFRVSSVNKLVDTKSVNNTTLLHFLERTVMKHFPAMEDFLEELAKPAEAYRGDALPSFLVLDLIRSVIVNLQELRKGHVDLRDGLKQIRKELADHFADMNQNDQYGKQMWSFVKKANAQMEDLSDDVNSADAMFTEVIKYYGEEDKNMNSSEFYGIFKTFVTSYRKCKSENQSMADALLAVEKRKQAAQEMKEHREKVAATVNNESADVLDSLLEKLRNGEGVGRKSRRTRGPTEIQPAVPLTLQLDSSEVNDTAADIARDMLANLQSDGFVAPIPSPTAATNTSTRRRTRRRKEAPATDGFLEPRSPTSPLAMEVELDTGEEPASDS</sequence>
<dbReference type="Pfam" id="PF02181">
    <property type="entry name" value="FH2"/>
    <property type="match status" value="1"/>
</dbReference>
<protein>
    <submittedName>
        <fullName evidence="7">RhoA GTPase effector DIA/Diaphanous</fullName>
    </submittedName>
</protein>
<dbReference type="InterPro" id="IPR042201">
    <property type="entry name" value="FH2_Formin_sf"/>
</dbReference>
<dbReference type="PANTHER" id="PTHR47102:SF2">
    <property type="entry name" value="PROTEIN BNI1"/>
    <property type="match status" value="1"/>
</dbReference>
<gene>
    <name evidence="7" type="ORF">BT96DRAFT_959943</name>
</gene>
<evidence type="ECO:0000256" key="3">
    <source>
        <dbReference type="SAM" id="MobiDB-lite"/>
    </source>
</evidence>
<evidence type="ECO:0000313" key="8">
    <source>
        <dbReference type="Proteomes" id="UP000799118"/>
    </source>
</evidence>
<feature type="domain" description="DAD" evidence="4">
    <location>
        <begin position="1468"/>
        <end position="1496"/>
    </location>
</feature>
<feature type="compositionally biased region" description="Basic and acidic residues" evidence="3">
    <location>
        <begin position="857"/>
        <end position="868"/>
    </location>
</feature>
<dbReference type="GO" id="GO:0051017">
    <property type="term" value="P:actin filament bundle assembly"/>
    <property type="evidence" value="ECO:0007669"/>
    <property type="project" value="TreeGrafter"/>
</dbReference>
<dbReference type="PANTHER" id="PTHR47102">
    <property type="entry name" value="PROTEIN BNI1"/>
    <property type="match status" value="1"/>
</dbReference>
<accession>A0A6A4GVD0</accession>
<feature type="compositionally biased region" description="Acidic residues" evidence="3">
    <location>
        <begin position="1580"/>
        <end position="1592"/>
    </location>
</feature>
<feature type="compositionally biased region" description="Polar residues" evidence="3">
    <location>
        <begin position="142"/>
        <end position="167"/>
    </location>
</feature>
<organism evidence="7 8">
    <name type="scientific">Gymnopus androsaceus JB14</name>
    <dbReference type="NCBI Taxonomy" id="1447944"/>
    <lineage>
        <taxon>Eukaryota</taxon>
        <taxon>Fungi</taxon>
        <taxon>Dikarya</taxon>
        <taxon>Basidiomycota</taxon>
        <taxon>Agaricomycotina</taxon>
        <taxon>Agaricomycetes</taxon>
        <taxon>Agaricomycetidae</taxon>
        <taxon>Agaricales</taxon>
        <taxon>Marasmiineae</taxon>
        <taxon>Omphalotaceae</taxon>
        <taxon>Gymnopus</taxon>
    </lineage>
</organism>
<dbReference type="SMART" id="SM01140">
    <property type="entry name" value="Drf_GBD"/>
    <property type="match status" value="1"/>
</dbReference>
<feature type="region of interest" description="Disordered" evidence="3">
    <location>
        <begin position="1538"/>
        <end position="1592"/>
    </location>
</feature>
<feature type="compositionally biased region" description="Basic residues" evidence="3">
    <location>
        <begin position="1"/>
        <end position="12"/>
    </location>
</feature>
<reference evidence="7" key="1">
    <citation type="journal article" date="2019" name="Environ. Microbiol.">
        <title>Fungal ecological strategies reflected in gene transcription - a case study of two litter decomposers.</title>
        <authorList>
            <person name="Barbi F."/>
            <person name="Kohler A."/>
            <person name="Barry K."/>
            <person name="Baskaran P."/>
            <person name="Daum C."/>
            <person name="Fauchery L."/>
            <person name="Ihrmark K."/>
            <person name="Kuo A."/>
            <person name="LaButti K."/>
            <person name="Lipzen A."/>
            <person name="Morin E."/>
            <person name="Grigoriev I.V."/>
            <person name="Henrissat B."/>
            <person name="Lindahl B."/>
            <person name="Martin F."/>
        </authorList>
    </citation>
    <scope>NUCLEOTIDE SEQUENCE</scope>
    <source>
        <strain evidence="7">JB14</strain>
    </source>
</reference>
<dbReference type="Gene3D" id="1.20.58.2220">
    <property type="entry name" value="Formin, FH2 domain"/>
    <property type="match status" value="1"/>
</dbReference>
<dbReference type="SMART" id="SM00498">
    <property type="entry name" value="FH2"/>
    <property type="match status" value="1"/>
</dbReference>